<proteinExistence type="predicted"/>
<reference evidence="2" key="1">
    <citation type="submission" date="2021-03" db="EMBL/GenBank/DDBJ databases">
        <title>Comparative genomics and phylogenomic investigation of the class Geoglossomycetes provide insights into ecological specialization and systematics.</title>
        <authorList>
            <person name="Melie T."/>
            <person name="Pirro S."/>
            <person name="Miller A.N."/>
            <person name="Quandt A."/>
        </authorList>
    </citation>
    <scope>NUCLEOTIDE SEQUENCE</scope>
    <source>
        <strain evidence="2">CAQ_001_2017</strain>
    </source>
</reference>
<feature type="region of interest" description="Disordered" evidence="1">
    <location>
        <begin position="207"/>
        <end position="262"/>
    </location>
</feature>
<comment type="caution">
    <text evidence="2">The sequence shown here is derived from an EMBL/GenBank/DDBJ whole genome shotgun (WGS) entry which is preliminary data.</text>
</comment>
<organism evidence="2 3">
    <name type="scientific">Trichoglossum hirsutum</name>
    <dbReference type="NCBI Taxonomy" id="265104"/>
    <lineage>
        <taxon>Eukaryota</taxon>
        <taxon>Fungi</taxon>
        <taxon>Dikarya</taxon>
        <taxon>Ascomycota</taxon>
        <taxon>Pezizomycotina</taxon>
        <taxon>Geoglossomycetes</taxon>
        <taxon>Geoglossales</taxon>
        <taxon>Geoglossaceae</taxon>
        <taxon>Trichoglossum</taxon>
    </lineage>
</organism>
<evidence type="ECO:0000256" key="1">
    <source>
        <dbReference type="SAM" id="MobiDB-lite"/>
    </source>
</evidence>
<feature type="non-terminal residue" evidence="2">
    <location>
        <position position="262"/>
    </location>
</feature>
<dbReference type="EMBL" id="JAGHQM010003004">
    <property type="protein sequence ID" value="KAH0547979.1"/>
    <property type="molecule type" value="Genomic_DNA"/>
</dbReference>
<sequence length="262" mass="29567">MAHFDKGGRIFTYILTLGMNTHRPNPYNQGERGGKLNKRNKRNKITGVWEGLCGQKPADEIHRHLDGLFRFTETGKEFGIDLLSKHTMHSGVAIYIAWSGEFFVRRVKSPKEDPRAPGQRTHPPDEIEGGPPEEDPPEDPEDYELVIDNDSGTYRPNKDLLPLLKSFLEKNFVGLKVLTLACDDDELIKMKNEQREIKKAEGNGRTYVAYDGSSSISSSDEEELEARAAAQAEGGDEPKRKRRVQGHVKKGKKMLAEPKKRV</sequence>
<dbReference type="AlphaFoldDB" id="A0A9P8IE06"/>
<evidence type="ECO:0000313" key="3">
    <source>
        <dbReference type="Proteomes" id="UP000750711"/>
    </source>
</evidence>
<protein>
    <submittedName>
        <fullName evidence="2">Uncharacterized protein</fullName>
    </submittedName>
</protein>
<accession>A0A9P8IE06</accession>
<name>A0A9P8IE06_9PEZI</name>
<dbReference type="GO" id="GO:0010628">
    <property type="term" value="P:positive regulation of gene expression"/>
    <property type="evidence" value="ECO:0007669"/>
    <property type="project" value="TreeGrafter"/>
</dbReference>
<feature type="compositionally biased region" description="Basic residues" evidence="1">
    <location>
        <begin position="240"/>
        <end position="253"/>
    </location>
</feature>
<keyword evidence="3" id="KW-1185">Reference proteome</keyword>
<dbReference type="PANTHER" id="PTHR47800:SF5">
    <property type="entry name" value="FER-1-LIKE PROTEIN 6"/>
    <property type="match status" value="1"/>
</dbReference>
<gene>
    <name evidence="2" type="ORF">GP486_008278</name>
</gene>
<feature type="region of interest" description="Disordered" evidence="1">
    <location>
        <begin position="109"/>
        <end position="151"/>
    </location>
</feature>
<evidence type="ECO:0000313" key="2">
    <source>
        <dbReference type="EMBL" id="KAH0547979.1"/>
    </source>
</evidence>
<dbReference type="Proteomes" id="UP000750711">
    <property type="component" value="Unassembled WGS sequence"/>
</dbReference>
<dbReference type="PANTHER" id="PTHR47800">
    <property type="entry name" value="C2 DOMAIN-CONTAINING PROTEIN"/>
    <property type="match status" value="1"/>
</dbReference>
<feature type="compositionally biased region" description="Acidic residues" evidence="1">
    <location>
        <begin position="126"/>
        <end position="147"/>
    </location>
</feature>